<proteinExistence type="predicted"/>
<name>A0A0K2ULP2_LEPSM</name>
<reference evidence="1" key="1">
    <citation type="submission" date="2014-05" db="EMBL/GenBank/DDBJ databases">
        <authorList>
            <person name="Chronopoulou M."/>
        </authorList>
    </citation>
    <scope>NUCLEOTIDE SEQUENCE</scope>
    <source>
        <tissue evidence="1">Whole organism</tissue>
    </source>
</reference>
<accession>A0A0K2ULP2</accession>
<organism evidence="1">
    <name type="scientific">Lepeophtheirus salmonis</name>
    <name type="common">Salmon louse</name>
    <name type="synonym">Caligus salmonis</name>
    <dbReference type="NCBI Taxonomy" id="72036"/>
    <lineage>
        <taxon>Eukaryota</taxon>
        <taxon>Metazoa</taxon>
        <taxon>Ecdysozoa</taxon>
        <taxon>Arthropoda</taxon>
        <taxon>Crustacea</taxon>
        <taxon>Multicrustacea</taxon>
        <taxon>Hexanauplia</taxon>
        <taxon>Copepoda</taxon>
        <taxon>Siphonostomatoida</taxon>
        <taxon>Caligidae</taxon>
        <taxon>Lepeophtheirus</taxon>
    </lineage>
</organism>
<dbReference type="AlphaFoldDB" id="A0A0K2ULP2"/>
<sequence length="17" mass="2089">MLVEEMPKDTFISWYVT</sequence>
<dbReference type="EMBL" id="HACA01021240">
    <property type="protein sequence ID" value="CDW38601.1"/>
    <property type="molecule type" value="Transcribed_RNA"/>
</dbReference>
<protein>
    <submittedName>
        <fullName evidence="1">Uncharacterized protein</fullName>
    </submittedName>
</protein>
<evidence type="ECO:0000313" key="1">
    <source>
        <dbReference type="EMBL" id="CDW38601.1"/>
    </source>
</evidence>